<feature type="non-terminal residue" evidence="12">
    <location>
        <position position="1"/>
    </location>
</feature>
<dbReference type="OrthoDB" id="5979581at2759"/>
<dbReference type="InterPro" id="IPR051334">
    <property type="entry name" value="SRPK"/>
</dbReference>
<evidence type="ECO:0000256" key="6">
    <source>
        <dbReference type="ARBA" id="ARBA00022840"/>
    </source>
</evidence>
<dbReference type="EMBL" id="WIGM01000808">
    <property type="protein sequence ID" value="KAF6811753.1"/>
    <property type="molecule type" value="Genomic_DNA"/>
</dbReference>
<dbReference type="Proteomes" id="UP000639643">
    <property type="component" value="Unassembled WGS sequence"/>
</dbReference>
<evidence type="ECO:0000256" key="7">
    <source>
        <dbReference type="ARBA" id="ARBA00047899"/>
    </source>
</evidence>
<evidence type="ECO:0000313" key="12">
    <source>
        <dbReference type="EMBL" id="KAF6811753.1"/>
    </source>
</evidence>
<dbReference type="Gene3D" id="3.30.200.20">
    <property type="entry name" value="Phosphorylase Kinase, domain 1"/>
    <property type="match status" value="1"/>
</dbReference>
<evidence type="ECO:0000256" key="5">
    <source>
        <dbReference type="ARBA" id="ARBA00022777"/>
    </source>
</evidence>
<comment type="caution">
    <text evidence="12">The sequence shown here is derived from an EMBL/GenBank/DDBJ whole genome shotgun (WGS) entry which is preliminary data.</text>
</comment>
<keyword evidence="13" id="KW-1185">Reference proteome</keyword>
<reference evidence="12" key="1">
    <citation type="journal article" date="2020" name="Phytopathology">
        <title>Genome Sequence Resources of Colletotrichum truncatum, C. plurivorum, C. musicola, and C. sojae: Four Species Pathogenic to Soybean (Glycine max).</title>
        <authorList>
            <person name="Rogerio F."/>
            <person name="Boufleur T.R."/>
            <person name="Ciampi-Guillardi M."/>
            <person name="Sukno S.A."/>
            <person name="Thon M.R."/>
            <person name="Massola Junior N.S."/>
            <person name="Baroncelli R."/>
        </authorList>
    </citation>
    <scope>NUCLEOTIDE SEQUENCE</scope>
    <source>
        <strain evidence="12">LFN0074</strain>
    </source>
</reference>
<evidence type="ECO:0000259" key="11">
    <source>
        <dbReference type="PROSITE" id="PS50011"/>
    </source>
</evidence>
<proteinExistence type="predicted"/>
<dbReference type="InterPro" id="IPR017441">
    <property type="entry name" value="Protein_kinase_ATP_BS"/>
</dbReference>
<dbReference type="SMART" id="SM00220">
    <property type="entry name" value="S_TKc"/>
    <property type="match status" value="1"/>
</dbReference>
<dbReference type="Pfam" id="PF00069">
    <property type="entry name" value="Pkinase"/>
    <property type="match status" value="2"/>
</dbReference>
<gene>
    <name evidence="12" type="ORF">CMUS01_13192</name>
</gene>
<evidence type="ECO:0000256" key="9">
    <source>
        <dbReference type="PROSITE-ProRule" id="PRU10141"/>
    </source>
</evidence>
<keyword evidence="2" id="KW-0723">Serine/threonine-protein kinase</keyword>
<dbReference type="SUPFAM" id="SSF56112">
    <property type="entry name" value="Protein kinase-like (PK-like)"/>
    <property type="match status" value="1"/>
</dbReference>
<dbReference type="GO" id="GO:0005524">
    <property type="term" value="F:ATP binding"/>
    <property type="evidence" value="ECO:0007669"/>
    <property type="project" value="UniProtKB-UniRule"/>
</dbReference>
<evidence type="ECO:0000256" key="2">
    <source>
        <dbReference type="ARBA" id="ARBA00022527"/>
    </source>
</evidence>
<evidence type="ECO:0000313" key="13">
    <source>
        <dbReference type="Proteomes" id="UP000639643"/>
    </source>
</evidence>
<dbReference type="GO" id="GO:0050684">
    <property type="term" value="P:regulation of mRNA processing"/>
    <property type="evidence" value="ECO:0007669"/>
    <property type="project" value="TreeGrafter"/>
</dbReference>
<dbReference type="InterPro" id="IPR011009">
    <property type="entry name" value="Kinase-like_dom_sf"/>
</dbReference>
<evidence type="ECO:0000256" key="10">
    <source>
        <dbReference type="SAM" id="MobiDB-lite"/>
    </source>
</evidence>
<comment type="catalytic activity">
    <reaction evidence="8">
        <text>L-seryl-[protein] + ATP = O-phospho-L-seryl-[protein] + ADP + H(+)</text>
        <dbReference type="Rhea" id="RHEA:17989"/>
        <dbReference type="Rhea" id="RHEA-COMP:9863"/>
        <dbReference type="Rhea" id="RHEA-COMP:11604"/>
        <dbReference type="ChEBI" id="CHEBI:15378"/>
        <dbReference type="ChEBI" id="CHEBI:29999"/>
        <dbReference type="ChEBI" id="CHEBI:30616"/>
        <dbReference type="ChEBI" id="CHEBI:83421"/>
        <dbReference type="ChEBI" id="CHEBI:456216"/>
        <dbReference type="EC" id="2.7.11.1"/>
    </reaction>
</comment>
<dbReference type="EC" id="2.7.11.1" evidence="1"/>
<organism evidence="12 13">
    <name type="scientific">Colletotrichum musicola</name>
    <dbReference type="NCBI Taxonomy" id="2175873"/>
    <lineage>
        <taxon>Eukaryota</taxon>
        <taxon>Fungi</taxon>
        <taxon>Dikarya</taxon>
        <taxon>Ascomycota</taxon>
        <taxon>Pezizomycotina</taxon>
        <taxon>Sordariomycetes</taxon>
        <taxon>Hypocreomycetidae</taxon>
        <taxon>Glomerellales</taxon>
        <taxon>Glomerellaceae</taxon>
        <taxon>Colletotrichum</taxon>
        <taxon>Colletotrichum orchidearum species complex</taxon>
    </lineage>
</organism>
<dbReference type="InterPro" id="IPR000719">
    <property type="entry name" value="Prot_kinase_dom"/>
</dbReference>
<feature type="binding site" evidence="9">
    <location>
        <position position="130"/>
    </location>
    <ligand>
        <name>ATP</name>
        <dbReference type="ChEBI" id="CHEBI:30616"/>
    </ligand>
</feature>
<keyword evidence="5 12" id="KW-0418">Kinase</keyword>
<dbReference type="PROSITE" id="PS50011">
    <property type="entry name" value="PROTEIN_KINASE_DOM"/>
    <property type="match status" value="1"/>
</dbReference>
<evidence type="ECO:0000256" key="1">
    <source>
        <dbReference type="ARBA" id="ARBA00012513"/>
    </source>
</evidence>
<evidence type="ECO:0000256" key="3">
    <source>
        <dbReference type="ARBA" id="ARBA00022679"/>
    </source>
</evidence>
<dbReference type="GO" id="GO:0004674">
    <property type="term" value="F:protein serine/threonine kinase activity"/>
    <property type="evidence" value="ECO:0007669"/>
    <property type="project" value="UniProtKB-KW"/>
</dbReference>
<dbReference type="PROSITE" id="PS00107">
    <property type="entry name" value="PROTEIN_KINASE_ATP"/>
    <property type="match status" value="1"/>
</dbReference>
<dbReference type="GO" id="GO:0000245">
    <property type="term" value="P:spliceosomal complex assembly"/>
    <property type="evidence" value="ECO:0007669"/>
    <property type="project" value="TreeGrafter"/>
</dbReference>
<dbReference type="AlphaFoldDB" id="A0A8H6JF24"/>
<feature type="domain" description="Protein kinase" evidence="11">
    <location>
        <begin position="101"/>
        <end position="458"/>
    </location>
</feature>
<feature type="region of interest" description="Disordered" evidence="10">
    <location>
        <begin position="502"/>
        <end position="526"/>
    </location>
</feature>
<protein>
    <recommendedName>
        <fullName evidence="1">non-specific serine/threonine protein kinase</fullName>
        <ecNumber evidence="1">2.7.11.1</ecNumber>
    </recommendedName>
</protein>
<dbReference type="Gene3D" id="1.10.510.10">
    <property type="entry name" value="Transferase(Phosphotransferase) domain 1"/>
    <property type="match status" value="1"/>
</dbReference>
<sequence>MHRIEKLSLQAFKAKHRFAAPESTCPDMKIVNSRNSIRPFASRPAWIARSFASAAEKPCFLPTEGLPTAEEDKLLDEEMLPSFDPPDYYPVHIGDIFQDRYHVVAKLGYGMSSTVWLAWDLKDQRHVALKFYTISTFHQNETRCYKDMSEKLTYSTHIGRKQIRPYLNSFKVEGFYNTHHVAVLEPAQMSLLDMRRTFTLSGFDEDFAKEVVIQLLNGLDFLHREAGLVHNSTRHFLVVFLLSANLVVTDIHLGSLLLGTEDPSLFEHIENRELRSPVLRKPVSRTRTIYSSRPTLPEAGHLLLSNFGKSMIGPGPHWLIRNGVEYRAPEVLCTGKYTSAVDLWAVGIAAWDLLHPQPLFTPVDTGRKRDIETGLAQCIGTMGPPPAAFLERYRCASQFFDEKGNWLCETEIPADRSFEELESRLSNKSEFLAFLRRVLAWLPEERPTPAELMQDPWLKGSYYPIDCEMATSYAYMSLPRSSERYILYEMAESWAKWTNEAPAPGPVQRHSRSRAWRPTSAEEVYL</sequence>
<evidence type="ECO:0000256" key="4">
    <source>
        <dbReference type="ARBA" id="ARBA00022741"/>
    </source>
</evidence>
<dbReference type="PANTHER" id="PTHR47634:SF9">
    <property type="entry name" value="PROTEIN KINASE DOMAIN-CONTAINING PROTEIN-RELATED"/>
    <property type="match status" value="1"/>
</dbReference>
<name>A0A8H6JF24_9PEZI</name>
<keyword evidence="4 9" id="KW-0547">Nucleotide-binding</keyword>
<keyword evidence="3" id="KW-0808">Transferase</keyword>
<accession>A0A8H6JF24</accession>
<evidence type="ECO:0000256" key="8">
    <source>
        <dbReference type="ARBA" id="ARBA00048679"/>
    </source>
</evidence>
<comment type="catalytic activity">
    <reaction evidence="7">
        <text>L-threonyl-[protein] + ATP = O-phospho-L-threonyl-[protein] + ADP + H(+)</text>
        <dbReference type="Rhea" id="RHEA:46608"/>
        <dbReference type="Rhea" id="RHEA-COMP:11060"/>
        <dbReference type="Rhea" id="RHEA-COMP:11605"/>
        <dbReference type="ChEBI" id="CHEBI:15378"/>
        <dbReference type="ChEBI" id="CHEBI:30013"/>
        <dbReference type="ChEBI" id="CHEBI:30616"/>
        <dbReference type="ChEBI" id="CHEBI:61977"/>
        <dbReference type="ChEBI" id="CHEBI:456216"/>
        <dbReference type="EC" id="2.7.11.1"/>
    </reaction>
</comment>
<dbReference type="PANTHER" id="PTHR47634">
    <property type="entry name" value="PROTEIN KINASE DOMAIN-CONTAINING PROTEIN-RELATED"/>
    <property type="match status" value="1"/>
</dbReference>
<keyword evidence="6 9" id="KW-0067">ATP-binding</keyword>